<dbReference type="AlphaFoldDB" id="A0A917FYW1"/>
<dbReference type="Gene3D" id="1.20.1660.10">
    <property type="entry name" value="Hypothetical protein (EF3068)"/>
    <property type="match status" value="1"/>
</dbReference>
<protein>
    <submittedName>
        <fullName evidence="1">DNA alkylation repair protein</fullName>
    </submittedName>
</protein>
<sequence length="230" mass="26238">MRDDALISGIRKALAAAGNPDRALAQQAYMKSELPYHGITAPELRRVTKPFVEAYAPRSRAEHEDTVSTLWDEVTHREEWYVAIALLRHRAAREWLDPDALTLLRHTIETGAWWDVVDELSSHPVGDVLLHHRPEATAILWSWATDDHPWIRRAAVTSQLRARSATDTDLLRHAISSNIDDTTFWLRKAIGWALREYAKTDPDWVVTEVDQLGSRLSGLSRREALKNIAR</sequence>
<dbReference type="PANTHER" id="PTHR34070:SF1">
    <property type="entry name" value="DNA ALKYLATION REPAIR PROTEIN"/>
    <property type="match status" value="1"/>
</dbReference>
<dbReference type="RefSeq" id="WP_188545716.1">
    <property type="nucleotide sequence ID" value="NZ_BMCU01000003.1"/>
</dbReference>
<comment type="caution">
    <text evidence="1">The sequence shown here is derived from an EMBL/GenBank/DDBJ whole genome shotgun (WGS) entry which is preliminary data.</text>
</comment>
<dbReference type="InterPro" id="IPR014825">
    <property type="entry name" value="DNA_alkylation"/>
</dbReference>
<dbReference type="EMBL" id="BMCU01000003">
    <property type="protein sequence ID" value="GGG14617.1"/>
    <property type="molecule type" value="Genomic_DNA"/>
</dbReference>
<reference evidence="1" key="1">
    <citation type="journal article" date="2014" name="Int. J. Syst. Evol. Microbiol.">
        <title>Complete genome sequence of Corynebacterium casei LMG S-19264T (=DSM 44701T), isolated from a smear-ripened cheese.</title>
        <authorList>
            <consortium name="US DOE Joint Genome Institute (JGI-PGF)"/>
            <person name="Walter F."/>
            <person name="Albersmeier A."/>
            <person name="Kalinowski J."/>
            <person name="Ruckert C."/>
        </authorList>
    </citation>
    <scope>NUCLEOTIDE SEQUENCE</scope>
    <source>
        <strain evidence="1">CCM 7905</strain>
    </source>
</reference>
<dbReference type="Gene3D" id="1.25.40.290">
    <property type="entry name" value="ARM repeat domains"/>
    <property type="match status" value="1"/>
</dbReference>
<dbReference type="InterPro" id="IPR016024">
    <property type="entry name" value="ARM-type_fold"/>
</dbReference>
<evidence type="ECO:0000313" key="2">
    <source>
        <dbReference type="Proteomes" id="UP000654257"/>
    </source>
</evidence>
<proteinExistence type="predicted"/>
<dbReference type="SUPFAM" id="SSF48371">
    <property type="entry name" value="ARM repeat"/>
    <property type="match status" value="1"/>
</dbReference>
<dbReference type="PANTHER" id="PTHR34070">
    <property type="entry name" value="ARMADILLO-TYPE FOLD"/>
    <property type="match status" value="1"/>
</dbReference>
<dbReference type="Pfam" id="PF08713">
    <property type="entry name" value="DNA_alkylation"/>
    <property type="match status" value="1"/>
</dbReference>
<dbReference type="Proteomes" id="UP000654257">
    <property type="component" value="Unassembled WGS sequence"/>
</dbReference>
<name>A0A917FYW1_9NOCA</name>
<accession>A0A917FYW1</accession>
<keyword evidence="2" id="KW-1185">Reference proteome</keyword>
<organism evidence="1 2">
    <name type="scientific">Rhodococcoides trifolii</name>
    <dbReference type="NCBI Taxonomy" id="908250"/>
    <lineage>
        <taxon>Bacteria</taxon>
        <taxon>Bacillati</taxon>
        <taxon>Actinomycetota</taxon>
        <taxon>Actinomycetes</taxon>
        <taxon>Mycobacteriales</taxon>
        <taxon>Nocardiaceae</taxon>
        <taxon>Rhodococcoides</taxon>
    </lineage>
</organism>
<evidence type="ECO:0000313" key="1">
    <source>
        <dbReference type="EMBL" id="GGG14617.1"/>
    </source>
</evidence>
<reference evidence="1" key="2">
    <citation type="submission" date="2020-09" db="EMBL/GenBank/DDBJ databases">
        <authorList>
            <person name="Sun Q."/>
            <person name="Sedlacek I."/>
        </authorList>
    </citation>
    <scope>NUCLEOTIDE SEQUENCE</scope>
    <source>
        <strain evidence="1">CCM 7905</strain>
    </source>
</reference>
<gene>
    <name evidence="1" type="ORF">GCM10007304_30760</name>
</gene>
<dbReference type="CDD" id="cd07064">
    <property type="entry name" value="AlkD_like_1"/>
    <property type="match status" value="1"/>
</dbReference>